<reference evidence="1 2" key="1">
    <citation type="journal article" date="2019" name="J. Ind. Microbiol. Biotechnol.">
        <title>The complete genomic sequence of Streptomyces spectabilis NRRL-2792 and identification of secondary metabolite biosynthetic gene clusters.</title>
        <authorList>
            <person name="Sinha A."/>
            <person name="Phillips-Salemka S."/>
            <person name="Niraula T.A."/>
            <person name="Short K.A."/>
            <person name="Niraula N.P."/>
        </authorList>
    </citation>
    <scope>NUCLEOTIDE SEQUENCE [LARGE SCALE GENOMIC DNA]</scope>
    <source>
        <strain evidence="1 2">NRRL 2792</strain>
    </source>
</reference>
<dbReference type="Proteomes" id="UP000316806">
    <property type="component" value="Chromosome"/>
</dbReference>
<proteinExistence type="predicted"/>
<name>A0A516RAV3_STRST</name>
<evidence type="ECO:0000313" key="1">
    <source>
        <dbReference type="EMBL" id="QDQ12773.1"/>
    </source>
</evidence>
<sequence length="151" mass="16659">MRDVAEPLRLFVVLPLSTLIPEQRAGAVCVWCPRALPPGEGVNLGTIGTSRPCACAACHLVQSRALATYLDWYDHGIDCMRCPLGPCEQARVLREAHLDARQQAGKPPLWCVHCRTSIDPGTEVRPHLWQGNSGPVYSYVHARRCPKGRIP</sequence>
<accession>A0A516RAV3</accession>
<dbReference type="AlphaFoldDB" id="A0A516RAV3"/>
<dbReference type="RefSeq" id="WP_144320104.1">
    <property type="nucleotide sequence ID" value="NZ_CP040916.1"/>
</dbReference>
<organism evidence="1 2">
    <name type="scientific">Streptomyces spectabilis</name>
    <dbReference type="NCBI Taxonomy" id="68270"/>
    <lineage>
        <taxon>Bacteria</taxon>
        <taxon>Bacillati</taxon>
        <taxon>Actinomycetota</taxon>
        <taxon>Actinomycetes</taxon>
        <taxon>Kitasatosporales</taxon>
        <taxon>Streptomycetaceae</taxon>
        <taxon>Streptomyces</taxon>
    </lineage>
</organism>
<protein>
    <submittedName>
        <fullName evidence="1">Uncharacterized protein</fullName>
    </submittedName>
</protein>
<gene>
    <name evidence="1" type="ORF">FH965_21210</name>
</gene>
<dbReference type="EMBL" id="CP040916">
    <property type="protein sequence ID" value="QDQ12773.1"/>
    <property type="molecule type" value="Genomic_DNA"/>
</dbReference>
<evidence type="ECO:0000313" key="2">
    <source>
        <dbReference type="Proteomes" id="UP000316806"/>
    </source>
</evidence>